<dbReference type="InterPro" id="IPR002716">
    <property type="entry name" value="PIN_dom"/>
</dbReference>
<proteinExistence type="inferred from homology"/>
<dbReference type="InterPro" id="IPR029060">
    <property type="entry name" value="PIN-like_dom_sf"/>
</dbReference>
<dbReference type="Pfam" id="PF01850">
    <property type="entry name" value="PIN"/>
    <property type="match status" value="1"/>
</dbReference>
<evidence type="ECO:0000256" key="4">
    <source>
        <dbReference type="ARBA" id="ARBA00022801"/>
    </source>
</evidence>
<comment type="caution">
    <text evidence="7">The sequence shown here is derived from an EMBL/GenBank/DDBJ whole genome shotgun (WGS) entry which is preliminary data.</text>
</comment>
<feature type="domain" description="PIN" evidence="6">
    <location>
        <begin position="1"/>
        <end position="141"/>
    </location>
</feature>
<keyword evidence="3 5" id="KW-0479">Metal-binding</keyword>
<dbReference type="InterPro" id="IPR022907">
    <property type="entry name" value="VapC_family"/>
</dbReference>
<name>A0A401HC11_AERPX</name>
<evidence type="ECO:0000313" key="7">
    <source>
        <dbReference type="EMBL" id="GBF09930.1"/>
    </source>
</evidence>
<keyword evidence="2 5" id="KW-0540">Nuclease</keyword>
<feature type="binding site" evidence="5">
    <location>
        <position position="117"/>
    </location>
    <ligand>
        <name>Mg(2+)</name>
        <dbReference type="ChEBI" id="CHEBI:18420"/>
    </ligand>
</feature>
<organism evidence="7 8">
    <name type="scientific">Aeropyrum pernix</name>
    <dbReference type="NCBI Taxonomy" id="56636"/>
    <lineage>
        <taxon>Archaea</taxon>
        <taxon>Thermoproteota</taxon>
        <taxon>Thermoprotei</taxon>
        <taxon>Desulfurococcales</taxon>
        <taxon>Desulfurococcaceae</taxon>
        <taxon>Aeropyrum</taxon>
    </lineage>
</organism>
<keyword evidence="5" id="KW-0800">Toxin</keyword>
<evidence type="ECO:0000256" key="2">
    <source>
        <dbReference type="ARBA" id="ARBA00022722"/>
    </source>
</evidence>
<dbReference type="EC" id="3.1.-.-" evidence="5"/>
<gene>
    <name evidence="5" type="primary">vapC</name>
    <name evidence="7" type="ORF">apy_16550</name>
</gene>
<protein>
    <recommendedName>
        <fullName evidence="5">Ribonuclease VapC</fullName>
        <shortName evidence="5">RNase VapC</shortName>
        <ecNumber evidence="5">3.1.-.-</ecNumber>
    </recommendedName>
    <alternativeName>
        <fullName evidence="5">Putative toxin VapC</fullName>
    </alternativeName>
</protein>
<dbReference type="HAMAP" id="MF_00265">
    <property type="entry name" value="VapC_Nob1"/>
    <property type="match status" value="1"/>
</dbReference>
<evidence type="ECO:0000256" key="1">
    <source>
        <dbReference type="ARBA" id="ARBA00022649"/>
    </source>
</evidence>
<accession>A0A401HC11</accession>
<dbReference type="Gene3D" id="3.40.50.1010">
    <property type="entry name" value="5'-nuclease"/>
    <property type="match status" value="1"/>
</dbReference>
<dbReference type="OrthoDB" id="144476at2157"/>
<comment type="cofactor">
    <cofactor evidence="5">
        <name>Mg(2+)</name>
        <dbReference type="ChEBI" id="CHEBI:18420"/>
    </cofactor>
</comment>
<reference evidence="7 8" key="1">
    <citation type="submission" date="2017-02" db="EMBL/GenBank/DDBJ databases">
        <title>isolation and characterization of a novel temperate virus Aeropyrum globular virus 1 infecting hyperthermophilic archaeon Aeropyrum.</title>
        <authorList>
            <person name="Yumiya M."/>
            <person name="Yoshida T."/>
            <person name="Sako Y."/>
        </authorList>
    </citation>
    <scope>NUCLEOTIDE SEQUENCE [LARGE SCALE GENOMIC DNA]</scope>
    <source>
        <strain evidence="7 8">YK1-12-2013</strain>
    </source>
</reference>
<feature type="binding site" evidence="5">
    <location>
        <position position="5"/>
    </location>
    <ligand>
        <name>Mg(2+)</name>
        <dbReference type="ChEBI" id="CHEBI:18420"/>
    </ligand>
</feature>
<dbReference type="PANTHER" id="PTHR39677">
    <property type="entry name" value="RIBONUCLEASE VAPC6"/>
    <property type="match status" value="1"/>
</dbReference>
<keyword evidence="1 5" id="KW-1277">Toxin-antitoxin system</keyword>
<evidence type="ECO:0000259" key="6">
    <source>
        <dbReference type="SMART" id="SM00670"/>
    </source>
</evidence>
<keyword evidence="5" id="KW-0460">Magnesium</keyword>
<dbReference type="SMART" id="SM00670">
    <property type="entry name" value="PINc"/>
    <property type="match status" value="1"/>
</dbReference>
<keyword evidence="4 5" id="KW-0378">Hydrolase</keyword>
<evidence type="ECO:0000256" key="5">
    <source>
        <dbReference type="HAMAP-Rule" id="MF_00265"/>
    </source>
</evidence>
<comment type="similarity">
    <text evidence="5">Belongs to the PINc/VapC protein family.</text>
</comment>
<evidence type="ECO:0000256" key="3">
    <source>
        <dbReference type="ARBA" id="ARBA00022723"/>
    </source>
</evidence>
<dbReference type="GO" id="GO:0016787">
    <property type="term" value="F:hydrolase activity"/>
    <property type="evidence" value="ECO:0007669"/>
    <property type="project" value="UniProtKB-KW"/>
</dbReference>
<dbReference type="PANTHER" id="PTHR39677:SF4">
    <property type="entry name" value="RIBONUCLEASE VAPC6"/>
    <property type="match status" value="1"/>
</dbReference>
<dbReference type="GO" id="GO:0004540">
    <property type="term" value="F:RNA nuclease activity"/>
    <property type="evidence" value="ECO:0007669"/>
    <property type="project" value="InterPro"/>
</dbReference>
<dbReference type="AlphaFoldDB" id="A0A401HC11"/>
<dbReference type="RefSeq" id="WP_131160826.1">
    <property type="nucleotide sequence ID" value="NZ_BDMD01000141.1"/>
</dbReference>
<comment type="function">
    <text evidence="5">Toxic component of a toxin-antitoxin (TA) system. An RNase.</text>
</comment>
<dbReference type="Proteomes" id="UP000291213">
    <property type="component" value="Unassembled WGS sequence"/>
</dbReference>
<sequence>MIYIDSNAIIYLLHDIKPKSDLVIKYMAEHDEIFTSLRTIEEVSYILVRVKASQQYGARGVHDVRRVIDKHGLNFVLNDLIALRKLVNENNILVLNDTATIDEIHETMTSYKLLPGDAIIALTCKHYGISTILTFDSDFKRVPWLKVIP</sequence>
<dbReference type="GO" id="GO:0000287">
    <property type="term" value="F:magnesium ion binding"/>
    <property type="evidence" value="ECO:0007669"/>
    <property type="project" value="UniProtKB-UniRule"/>
</dbReference>
<dbReference type="EMBL" id="BDMD01000141">
    <property type="protein sequence ID" value="GBF09930.1"/>
    <property type="molecule type" value="Genomic_DNA"/>
</dbReference>
<dbReference type="SUPFAM" id="SSF88723">
    <property type="entry name" value="PIN domain-like"/>
    <property type="match status" value="1"/>
</dbReference>
<dbReference type="GO" id="GO:0090729">
    <property type="term" value="F:toxin activity"/>
    <property type="evidence" value="ECO:0007669"/>
    <property type="project" value="UniProtKB-KW"/>
</dbReference>
<evidence type="ECO:0000313" key="8">
    <source>
        <dbReference type="Proteomes" id="UP000291213"/>
    </source>
</evidence>